<dbReference type="OrthoDB" id="1699231at2759"/>
<dbReference type="AlphaFoldDB" id="A0A1J9NYX1"/>
<gene>
    <name evidence="3" type="ORF">AJ78_08919</name>
</gene>
<organism evidence="3 4">
    <name type="scientific">Emergomyces pasteurianus Ep9510</name>
    <dbReference type="NCBI Taxonomy" id="1447872"/>
    <lineage>
        <taxon>Eukaryota</taxon>
        <taxon>Fungi</taxon>
        <taxon>Dikarya</taxon>
        <taxon>Ascomycota</taxon>
        <taxon>Pezizomycotina</taxon>
        <taxon>Eurotiomycetes</taxon>
        <taxon>Eurotiomycetidae</taxon>
        <taxon>Onygenales</taxon>
        <taxon>Ajellomycetaceae</taxon>
        <taxon>Emergomyces</taxon>
    </lineage>
</organism>
<evidence type="ECO:0000256" key="2">
    <source>
        <dbReference type="SAM" id="MobiDB-lite"/>
    </source>
</evidence>
<evidence type="ECO:0000313" key="3">
    <source>
        <dbReference type="EMBL" id="OJD09801.1"/>
    </source>
</evidence>
<accession>A0A1J9NYX1</accession>
<evidence type="ECO:0000313" key="4">
    <source>
        <dbReference type="Proteomes" id="UP000182235"/>
    </source>
</evidence>
<proteinExistence type="predicted"/>
<keyword evidence="4" id="KW-1185">Reference proteome</keyword>
<dbReference type="VEuPathDB" id="FungiDB:AJ78_08919"/>
<reference evidence="3 4" key="1">
    <citation type="submission" date="2015-07" db="EMBL/GenBank/DDBJ databases">
        <title>Emmonsia species relationships and genome sequence.</title>
        <authorList>
            <consortium name="The Broad Institute Genomics Platform"/>
            <person name="Cuomo C.A."/>
            <person name="Munoz J.F."/>
            <person name="Imamovic A."/>
            <person name="Priest M.E."/>
            <person name="Young S."/>
            <person name="Clay O.K."/>
            <person name="McEwen J.G."/>
        </authorList>
    </citation>
    <scope>NUCLEOTIDE SEQUENCE [LARGE SCALE GENOMIC DNA]</scope>
    <source>
        <strain evidence="3 4">UAMH 9510</strain>
    </source>
</reference>
<feature type="coiled-coil region" evidence="1">
    <location>
        <begin position="250"/>
        <end position="277"/>
    </location>
</feature>
<feature type="region of interest" description="Disordered" evidence="2">
    <location>
        <begin position="373"/>
        <end position="392"/>
    </location>
</feature>
<comment type="caution">
    <text evidence="3">The sequence shown here is derived from an EMBL/GenBank/DDBJ whole genome shotgun (WGS) entry which is preliminary data.</text>
</comment>
<name>A0A1J9NYX1_9EURO</name>
<dbReference type="Proteomes" id="UP000182235">
    <property type="component" value="Unassembled WGS sequence"/>
</dbReference>
<evidence type="ECO:0000256" key="1">
    <source>
        <dbReference type="SAM" id="Coils"/>
    </source>
</evidence>
<sequence>METNLISLQEQVVIAFRERSIPVKRDDIAAALADAGTCKWIESHLTPETLLSKEEFTLYAKLEAAGSLKSILHGQEITSTRPFLDDEIRDAIVSLKASTTAIENQTETLRLQCKEVKSQIRKGNQSRQREAKALGHLRNKHALEKQQIDVAVEELTHDFETTLGTVQSLMSNETNALLPELASKLKDDDRSMQSLEKLASTIHIDTNDRELTARATDLTGKLAKYLAEDVHTRLDRLYLESLRNSSSGPEEDEEEALATLQEEINSLYSEIEILSEMTSQLEFRVPILHALRSRGTEAHSTSQQQLEHIFNAILELTQSTERITGRLNNRQSHRIALKYLAIKYISEQDNKQSEQQTGETTAAQKRLFRLSYAPSAPSTPKNTDRKASAYLPPDHGSEALEQLLRRLGVSILDLIDKGITENASAALDEKKLYMLEMLQNLQSTAESPLWVYLASADQAAQLLHSALYAGSNFEVSMAYGAQDQKLGALETQIGVLRKGIDGLRVDILRGGDKAQEKFMERWR</sequence>
<protein>
    <submittedName>
        <fullName evidence="3">Uncharacterized protein</fullName>
    </submittedName>
</protein>
<dbReference type="EMBL" id="LGRN01001123">
    <property type="protein sequence ID" value="OJD09801.1"/>
    <property type="molecule type" value="Genomic_DNA"/>
</dbReference>
<keyword evidence="1" id="KW-0175">Coiled coil</keyword>